<comment type="similarity">
    <text evidence="5">Belongs to the sulfotransferase 1 family.</text>
</comment>
<evidence type="ECO:0000256" key="7">
    <source>
        <dbReference type="SAM" id="SignalP"/>
    </source>
</evidence>
<feature type="region of interest" description="Disordered" evidence="6">
    <location>
        <begin position="391"/>
        <end position="411"/>
    </location>
</feature>
<reference evidence="9 10" key="1">
    <citation type="submission" date="2017-08" db="EMBL/GenBank/DDBJ databases">
        <title>Acidophilic green algal genome provides insights into adaptation to an acidic environment.</title>
        <authorList>
            <person name="Hirooka S."/>
            <person name="Hirose Y."/>
            <person name="Kanesaki Y."/>
            <person name="Higuchi S."/>
            <person name="Fujiwara T."/>
            <person name="Onuma R."/>
            <person name="Era A."/>
            <person name="Ohbayashi R."/>
            <person name="Uzuka A."/>
            <person name="Nozaki H."/>
            <person name="Yoshikawa H."/>
            <person name="Miyagishima S.Y."/>
        </authorList>
    </citation>
    <scope>NUCLEOTIDE SEQUENCE [LARGE SCALE GENOMIC DNA]</scope>
    <source>
        <strain evidence="9 10">NIES-2499</strain>
    </source>
</reference>
<feature type="compositionally biased region" description="Basic and acidic residues" evidence="6">
    <location>
        <begin position="394"/>
        <end position="404"/>
    </location>
</feature>
<feature type="chain" id="PRO_5012083692" description="Sulfotransferase" evidence="7">
    <location>
        <begin position="21"/>
        <end position="411"/>
    </location>
</feature>
<evidence type="ECO:0000256" key="3">
    <source>
        <dbReference type="PIRSR" id="PIRSR637359-1"/>
    </source>
</evidence>
<comment type="caution">
    <text evidence="9">The sequence shown here is derived from an EMBL/GenBank/DDBJ whole genome shotgun (WGS) entry which is preliminary data.</text>
</comment>
<dbReference type="InterPro" id="IPR000863">
    <property type="entry name" value="Sulfotransferase_dom"/>
</dbReference>
<dbReference type="Proteomes" id="UP000232323">
    <property type="component" value="Unassembled WGS sequence"/>
</dbReference>
<dbReference type="GO" id="GO:0008146">
    <property type="term" value="F:sulfotransferase activity"/>
    <property type="evidence" value="ECO:0007669"/>
    <property type="project" value="InterPro"/>
</dbReference>
<name>A0A250XTJ7_9CHLO</name>
<keyword evidence="2" id="KW-0325">Glycoprotein</keyword>
<evidence type="ECO:0000256" key="4">
    <source>
        <dbReference type="PIRSR" id="PIRSR637359-2"/>
    </source>
</evidence>
<sequence>MHRSLVLYFFLLICLEVIKGKPLQQDRCCLKDSAKTPVALSPRKPKNMAFIIGAQKSGTTFLFDELVKRHPHIKSREIKEPGRINDEKEAHYFNMLPLPNAERYIQAFENAANTQNTTLTFIDGTPDYMHTPSAACRIAGAFPEAKLIVLLRDPVARALSHWNMFRVFGGKKGFEEEVGDELAMMRKKGCSFELPPTLAGSISSSPSADAVELANEVQWKRDKRIPSYNACFRCTFGRCGTLKRSEEGSVSCVLDEFPLLGYVRRGLYAYQLEWWMKFFSEDQFLILNQEQMEKDPEFVIKKAITFLGQDPNLLAPPEDLDASNLISGRGSSVVKGFHKKNASGWSLPMRDKNATQVYARAIEDLYRYFAHPNQELYALLKTLKVAANGWTGEFPKEPKNKSGTEDNDEDE</sequence>
<protein>
    <recommendedName>
        <fullName evidence="5">Sulfotransferase</fullName>
        <ecNumber evidence="5">2.8.2.-</ecNumber>
    </recommendedName>
</protein>
<feature type="binding site" evidence="4">
    <location>
        <position position="160"/>
    </location>
    <ligand>
        <name>3'-phosphoadenylyl sulfate</name>
        <dbReference type="ChEBI" id="CHEBI:58339"/>
    </ligand>
</feature>
<dbReference type="SUPFAM" id="SSF52540">
    <property type="entry name" value="P-loop containing nucleoside triphosphate hydrolases"/>
    <property type="match status" value="1"/>
</dbReference>
<evidence type="ECO:0000313" key="9">
    <source>
        <dbReference type="EMBL" id="GAX86375.1"/>
    </source>
</evidence>
<accession>A0A250XTJ7</accession>
<feature type="signal peptide" evidence="7">
    <location>
        <begin position="1"/>
        <end position="20"/>
    </location>
</feature>
<organism evidence="9 10">
    <name type="scientific">Chlamydomonas eustigma</name>
    <dbReference type="NCBI Taxonomy" id="1157962"/>
    <lineage>
        <taxon>Eukaryota</taxon>
        <taxon>Viridiplantae</taxon>
        <taxon>Chlorophyta</taxon>
        <taxon>core chlorophytes</taxon>
        <taxon>Chlorophyceae</taxon>
        <taxon>CS clade</taxon>
        <taxon>Chlamydomonadales</taxon>
        <taxon>Chlamydomonadaceae</taxon>
        <taxon>Chlamydomonas</taxon>
    </lineage>
</organism>
<evidence type="ECO:0000313" key="10">
    <source>
        <dbReference type="Proteomes" id="UP000232323"/>
    </source>
</evidence>
<dbReference type="AlphaFoldDB" id="A0A250XTJ7"/>
<proteinExistence type="inferred from homology"/>
<evidence type="ECO:0000259" key="8">
    <source>
        <dbReference type="Pfam" id="PF00685"/>
    </source>
</evidence>
<feature type="binding site" evidence="4">
    <location>
        <position position="152"/>
    </location>
    <ligand>
        <name>3'-phosphoadenylyl sulfate</name>
        <dbReference type="ChEBI" id="CHEBI:58339"/>
    </ligand>
</feature>
<keyword evidence="7" id="KW-0732">Signal</keyword>
<dbReference type="InterPro" id="IPR027417">
    <property type="entry name" value="P-loop_NTPase"/>
</dbReference>
<feature type="domain" description="Sulfotransferase" evidence="8">
    <location>
        <begin position="49"/>
        <end position="310"/>
    </location>
</feature>
<keyword evidence="10" id="KW-1185">Reference proteome</keyword>
<keyword evidence="1 5" id="KW-0808">Transferase</keyword>
<evidence type="ECO:0000256" key="6">
    <source>
        <dbReference type="SAM" id="MobiDB-lite"/>
    </source>
</evidence>
<dbReference type="Gene3D" id="3.40.50.300">
    <property type="entry name" value="P-loop containing nucleotide triphosphate hydrolases"/>
    <property type="match status" value="1"/>
</dbReference>
<dbReference type="PANTHER" id="PTHR10605:SF56">
    <property type="entry name" value="BIFUNCTIONAL HEPARAN SULFATE N-DEACETYLASE_N-SULFOTRANSFERASE"/>
    <property type="match status" value="1"/>
</dbReference>
<dbReference type="PANTHER" id="PTHR10605">
    <property type="entry name" value="HEPARAN SULFATE SULFOTRANSFERASE"/>
    <property type="match status" value="1"/>
</dbReference>
<dbReference type="OrthoDB" id="411451at2759"/>
<dbReference type="EMBL" id="BEGY01000286">
    <property type="protein sequence ID" value="GAX86375.1"/>
    <property type="molecule type" value="Genomic_DNA"/>
</dbReference>
<dbReference type="InterPro" id="IPR037359">
    <property type="entry name" value="NST/OST"/>
</dbReference>
<dbReference type="EC" id="2.8.2.-" evidence="5"/>
<evidence type="ECO:0000256" key="2">
    <source>
        <dbReference type="ARBA" id="ARBA00023180"/>
    </source>
</evidence>
<dbReference type="Pfam" id="PF00685">
    <property type="entry name" value="Sulfotransfer_1"/>
    <property type="match status" value="1"/>
</dbReference>
<feature type="active site" description="For sulfotransferase activity" evidence="3">
    <location>
        <position position="56"/>
    </location>
</feature>
<evidence type="ECO:0000256" key="5">
    <source>
        <dbReference type="RuleBase" id="RU361155"/>
    </source>
</evidence>
<evidence type="ECO:0000256" key="1">
    <source>
        <dbReference type="ARBA" id="ARBA00022679"/>
    </source>
</evidence>
<gene>
    <name evidence="9" type="ORF">CEUSTIGMA_g13787.t1</name>
</gene>